<sequence length="631" mass="70912">MAGDIETSPYTLNFQADSLHSGSISFGRFENEDLCWERRSSFSHNRYLEDAEKYSRPGSVNEKKAYFEAHFRRRALAKQASSFSQNGTDYQSSENEFSETMSYDYDNFGSFRERSHSTRFDEKPISEREFEEQYSGTERGSAYDPQNETECIRPHREFDTSTYEQVNMQEFQHDEVANLHFTDNEPEIKNVNTEVGKLDMPCKASNISSNGQLVETDRCVTSEHQTSDMISDVVDLSASHPGGETVTTASSEHPDDASNKEMVATSRPRERKSLSKGMKSERKVVRTQGRRATSNVESKNLVGKPTKIEANDLLRLKKEKKATTSASPTTKPNHNRLKQQVPGNLKTKPLHLNRSADLESRTRRTANSLRPSENVPPKLNSSVNRPRQAFGSSRGMKQNDSAFSFKSDERAEKRKEFIVKLEKKIHSKEAEMHQLQTKKQEKIEAEIKHLRESLNFKATPMPSFYHESELGIDKSKGASSNAKSSRILRRRSIAGIETCGRSPSCSEAGSERVPSGDEPLNKTRLQREREVTSFHRASTPKGSSQSPAPGCRTQAGTTNPLTTKKEQEHEKHQSAQHKGARSMGKVSCKTKEVEDQPETRSNKNTTKLTRKETRGGGSSARIAQVAVGVAS</sequence>
<organism evidence="9 10">
    <name type="scientific">Lithospermum erythrorhizon</name>
    <name type="common">Purple gromwell</name>
    <name type="synonym">Lithospermum officinale var. erythrorhizon</name>
    <dbReference type="NCBI Taxonomy" id="34254"/>
    <lineage>
        <taxon>Eukaryota</taxon>
        <taxon>Viridiplantae</taxon>
        <taxon>Streptophyta</taxon>
        <taxon>Embryophyta</taxon>
        <taxon>Tracheophyta</taxon>
        <taxon>Spermatophyta</taxon>
        <taxon>Magnoliopsida</taxon>
        <taxon>eudicotyledons</taxon>
        <taxon>Gunneridae</taxon>
        <taxon>Pentapetalae</taxon>
        <taxon>asterids</taxon>
        <taxon>lamiids</taxon>
        <taxon>Boraginales</taxon>
        <taxon>Boraginaceae</taxon>
        <taxon>Boraginoideae</taxon>
        <taxon>Lithospermeae</taxon>
        <taxon>Lithospermum</taxon>
    </lineage>
</organism>
<keyword evidence="5" id="KW-0206">Cytoskeleton</keyword>
<feature type="compositionally biased region" description="Basic and acidic residues" evidence="7">
    <location>
        <begin position="563"/>
        <end position="573"/>
    </location>
</feature>
<feature type="compositionally biased region" description="Polar residues" evidence="7">
    <location>
        <begin position="134"/>
        <end position="147"/>
    </location>
</feature>
<dbReference type="InterPro" id="IPR044216">
    <property type="entry name" value="WDL7"/>
</dbReference>
<comment type="caution">
    <text evidence="9">The sequence shown here is derived from an EMBL/GenBank/DDBJ whole genome shotgun (WGS) entry which is preliminary data.</text>
</comment>
<evidence type="ECO:0000256" key="2">
    <source>
        <dbReference type="ARBA" id="ARBA00005885"/>
    </source>
</evidence>
<dbReference type="EMBL" id="BAABME010000229">
    <property type="protein sequence ID" value="GAA0140895.1"/>
    <property type="molecule type" value="Genomic_DNA"/>
</dbReference>
<protein>
    <recommendedName>
        <fullName evidence="8">TPX2 C-terminal domain-containing protein</fullName>
    </recommendedName>
</protein>
<dbReference type="PANTHER" id="PTHR47067">
    <property type="entry name" value="TPX2 (TARGETING PROTEIN FOR XKLP2) PROTEIN FAMILY-RELATED"/>
    <property type="match status" value="1"/>
</dbReference>
<dbReference type="PANTHER" id="PTHR47067:SF6">
    <property type="entry name" value="PROTEIN WVD2-LIKE 7"/>
    <property type="match status" value="1"/>
</dbReference>
<gene>
    <name evidence="9" type="ORF">LIER_02163</name>
</gene>
<comment type="similarity">
    <text evidence="2">Belongs to the TPX2 family.</text>
</comment>
<evidence type="ECO:0000259" key="8">
    <source>
        <dbReference type="Pfam" id="PF06886"/>
    </source>
</evidence>
<feature type="compositionally biased region" description="Basic and acidic residues" evidence="7">
    <location>
        <begin position="519"/>
        <end position="533"/>
    </location>
</feature>
<keyword evidence="10" id="KW-1185">Reference proteome</keyword>
<keyword evidence="3" id="KW-0963">Cytoplasm</keyword>
<feature type="coiled-coil region" evidence="6">
    <location>
        <begin position="418"/>
        <end position="445"/>
    </location>
</feature>
<evidence type="ECO:0000256" key="3">
    <source>
        <dbReference type="ARBA" id="ARBA00022490"/>
    </source>
</evidence>
<evidence type="ECO:0000313" key="10">
    <source>
        <dbReference type="Proteomes" id="UP001454036"/>
    </source>
</evidence>
<evidence type="ECO:0000256" key="6">
    <source>
        <dbReference type="SAM" id="Coils"/>
    </source>
</evidence>
<accession>A0AAV3NNI0</accession>
<feature type="compositionally biased region" description="Low complexity" evidence="7">
    <location>
        <begin position="323"/>
        <end position="332"/>
    </location>
</feature>
<feature type="compositionally biased region" description="Polar residues" evidence="7">
    <location>
        <begin position="395"/>
        <end position="404"/>
    </location>
</feature>
<reference evidence="9 10" key="1">
    <citation type="submission" date="2024-01" db="EMBL/GenBank/DDBJ databases">
        <title>The complete chloroplast genome sequence of Lithospermum erythrorhizon: insights into the phylogenetic relationship among Boraginaceae species and the maternal lineages of purple gromwells.</title>
        <authorList>
            <person name="Okada T."/>
            <person name="Watanabe K."/>
        </authorList>
    </citation>
    <scope>NUCLEOTIDE SEQUENCE [LARGE SCALE GENOMIC DNA]</scope>
</reference>
<dbReference type="AlphaFoldDB" id="A0AAV3NNI0"/>
<evidence type="ECO:0000256" key="4">
    <source>
        <dbReference type="ARBA" id="ARBA00022701"/>
    </source>
</evidence>
<feature type="domain" description="TPX2 C-terminal" evidence="8">
    <location>
        <begin position="403"/>
        <end position="468"/>
    </location>
</feature>
<evidence type="ECO:0000313" key="9">
    <source>
        <dbReference type="EMBL" id="GAA0140895.1"/>
    </source>
</evidence>
<feature type="region of interest" description="Disordered" evidence="7">
    <location>
        <begin position="469"/>
        <end position="631"/>
    </location>
</feature>
<feature type="compositionally biased region" description="Basic and acidic residues" evidence="7">
    <location>
        <begin position="267"/>
        <end position="284"/>
    </location>
</feature>
<dbReference type="InterPro" id="IPR027329">
    <property type="entry name" value="TPX2_C"/>
</dbReference>
<evidence type="ECO:0000256" key="7">
    <source>
        <dbReference type="SAM" id="MobiDB-lite"/>
    </source>
</evidence>
<keyword evidence="4" id="KW-0493">Microtubule</keyword>
<feature type="compositionally biased region" description="Basic and acidic residues" evidence="7">
    <location>
        <begin position="306"/>
        <end position="316"/>
    </location>
</feature>
<evidence type="ECO:0000256" key="5">
    <source>
        <dbReference type="ARBA" id="ARBA00023212"/>
    </source>
</evidence>
<comment type="subcellular location">
    <subcellularLocation>
        <location evidence="1">Cytoplasm</location>
        <location evidence="1">Cytoskeleton</location>
    </subcellularLocation>
</comment>
<evidence type="ECO:0000256" key="1">
    <source>
        <dbReference type="ARBA" id="ARBA00004245"/>
    </source>
</evidence>
<feature type="region of interest" description="Disordered" evidence="7">
    <location>
        <begin position="237"/>
        <end position="410"/>
    </location>
</feature>
<dbReference type="Proteomes" id="UP001454036">
    <property type="component" value="Unassembled WGS sequence"/>
</dbReference>
<name>A0AAV3NNI0_LITER</name>
<keyword evidence="6" id="KW-0175">Coiled coil</keyword>
<dbReference type="Pfam" id="PF06886">
    <property type="entry name" value="TPX2"/>
    <property type="match status" value="1"/>
</dbReference>
<feature type="region of interest" description="Disordered" evidence="7">
    <location>
        <begin position="126"/>
        <end position="147"/>
    </location>
</feature>
<dbReference type="GO" id="GO:0005874">
    <property type="term" value="C:microtubule"/>
    <property type="evidence" value="ECO:0007669"/>
    <property type="project" value="UniProtKB-KW"/>
</dbReference>
<proteinExistence type="inferred from homology"/>
<feature type="compositionally biased region" description="Basic and acidic residues" evidence="7">
    <location>
        <begin position="589"/>
        <end position="601"/>
    </location>
</feature>